<dbReference type="KEGG" id="erl:AOC36_07095"/>
<dbReference type="Proteomes" id="UP000063781">
    <property type="component" value="Chromosome"/>
</dbReference>
<dbReference type="AlphaFoldDB" id="A0A0X8H0E7"/>
<dbReference type="OrthoDB" id="1646817at2"/>
<dbReference type="EMBL" id="CP013213">
    <property type="protein sequence ID" value="AMC93757.1"/>
    <property type="molecule type" value="Genomic_DNA"/>
</dbReference>
<dbReference type="STRING" id="1514105.AOC36_07095"/>
<keyword evidence="3" id="KW-1185">Reference proteome</keyword>
<feature type="domain" description="Mga helix-turn-helix" evidence="1">
    <location>
        <begin position="64"/>
        <end position="122"/>
    </location>
</feature>
<gene>
    <name evidence="2" type="ORF">AOC36_07095</name>
</gene>
<proteinExistence type="predicted"/>
<sequence>MTCYIENHISRKLKLIDTLYYAKTTPSIETLSAAINVSELTVRKYLKDYNLNYRHETLSLNQRQACYDTILSESLFYKILFLLFTSPGLSASDYSYQLAISTVNFYKQIKKLNEELGVYGIKTIVHDGYHLDCEDETLLYSVMFYYIASYNTENKALFEKINPLYSVIKKNDIHVALFEFDKDWERRSLCAFLWICLVRESHGLNKKNTALKGAYETHISLELEDVNEILKVVPDARFEQMHSALNLMKKMTQKQPVNITSITDTVISYYELKTGIVMRSFECDPLQSLQNLIQYGHQLIAIFPFDMNGCSFVLKDFYQDYQMMNAEFTEHFEALLMICTQVTCIPFTYYRELLFYWFITQGGEQALLSHKKVLVVKKSSSDDGNLNTQELNQLLRLIKIQGVFSEISEQEFVSDTHCVDYDLIISYVEMEKHHKIIQKTSRNESHLMKSVFDYFQTQS</sequence>
<dbReference type="Pfam" id="PF05043">
    <property type="entry name" value="Mga"/>
    <property type="match status" value="1"/>
</dbReference>
<organism evidence="2 3">
    <name type="scientific">Erysipelothrix larvae</name>
    <dbReference type="NCBI Taxonomy" id="1514105"/>
    <lineage>
        <taxon>Bacteria</taxon>
        <taxon>Bacillati</taxon>
        <taxon>Bacillota</taxon>
        <taxon>Erysipelotrichia</taxon>
        <taxon>Erysipelotrichales</taxon>
        <taxon>Erysipelotrichaceae</taxon>
        <taxon>Erysipelothrix</taxon>
    </lineage>
</organism>
<accession>A0A0X8H0E7</accession>
<reference evidence="2 3" key="1">
    <citation type="submission" date="2015-10" db="EMBL/GenBank/DDBJ databases">
        <title>Erysipelothrix larvae sp. LV19 isolated from the larval gut of the rhinoceros beetle, Trypoxylus dichotomus.</title>
        <authorList>
            <person name="Lim S."/>
            <person name="Kim B.-C."/>
        </authorList>
    </citation>
    <scope>NUCLEOTIDE SEQUENCE [LARGE SCALE GENOMIC DNA]</scope>
    <source>
        <strain evidence="2 3">LV19</strain>
    </source>
</reference>
<evidence type="ECO:0000313" key="3">
    <source>
        <dbReference type="Proteomes" id="UP000063781"/>
    </source>
</evidence>
<evidence type="ECO:0000313" key="2">
    <source>
        <dbReference type="EMBL" id="AMC93757.1"/>
    </source>
</evidence>
<protein>
    <recommendedName>
        <fullName evidence="1">Mga helix-turn-helix domain-containing protein</fullName>
    </recommendedName>
</protein>
<dbReference type="RefSeq" id="WP_067632840.1">
    <property type="nucleotide sequence ID" value="NZ_CP013213.1"/>
</dbReference>
<dbReference type="InterPro" id="IPR007737">
    <property type="entry name" value="Mga_HTH"/>
</dbReference>
<name>A0A0X8H0E7_9FIRM</name>
<evidence type="ECO:0000259" key="1">
    <source>
        <dbReference type="Pfam" id="PF05043"/>
    </source>
</evidence>